<comment type="subcellular location">
    <subcellularLocation>
        <location evidence="3">Cytoplasm</location>
        <location evidence="3">Cytoskeleton</location>
        <location evidence="3">Microtubule organizing center</location>
        <location evidence="3">Centrosome</location>
    </subcellularLocation>
    <subcellularLocation>
        <location evidence="4">Cytoplasmic vesicle</location>
    </subcellularLocation>
    <subcellularLocation>
        <location evidence="1">Midbody</location>
    </subcellularLocation>
    <subcellularLocation>
        <location evidence="2">Nucleus envelope</location>
    </subcellularLocation>
</comment>
<dbReference type="KEGG" id="nlo:107219795"/>
<dbReference type="RefSeq" id="XP_046589083.1">
    <property type="nucleotide sequence ID" value="XM_046733127.1"/>
</dbReference>
<evidence type="ECO:0000313" key="19">
    <source>
        <dbReference type="Proteomes" id="UP000829291"/>
    </source>
</evidence>
<evidence type="ECO:0000256" key="14">
    <source>
        <dbReference type="ARBA" id="ARBA00032374"/>
    </source>
</evidence>
<keyword evidence="11" id="KW-0539">Nucleus</keyword>
<dbReference type="GO" id="GO:0051301">
    <property type="term" value="P:cell division"/>
    <property type="evidence" value="ECO:0007669"/>
    <property type="project" value="UniProtKB-KW"/>
</dbReference>
<dbReference type="GO" id="GO:0005635">
    <property type="term" value="C:nuclear envelope"/>
    <property type="evidence" value="ECO:0007669"/>
    <property type="project" value="UniProtKB-SubCell"/>
</dbReference>
<evidence type="ECO:0000256" key="13">
    <source>
        <dbReference type="ARBA" id="ARBA00023329"/>
    </source>
</evidence>
<keyword evidence="10" id="KW-0206">Cytoskeleton</keyword>
<dbReference type="FunFam" id="1.20.1260.60:FF:000001">
    <property type="entry name" value="IST1 homolog isoform X1"/>
    <property type="match status" value="1"/>
</dbReference>
<keyword evidence="8" id="KW-0597">Phosphoprotein</keyword>
<keyword evidence="17" id="KW-0175">Coiled coil</keyword>
<dbReference type="InterPro" id="IPR005061">
    <property type="entry name" value="Ist1"/>
</dbReference>
<dbReference type="GO" id="GO:0015031">
    <property type="term" value="P:protein transport"/>
    <property type="evidence" value="ECO:0007669"/>
    <property type="project" value="InterPro"/>
</dbReference>
<evidence type="ECO:0000256" key="15">
    <source>
        <dbReference type="ARBA" id="ARBA00046124"/>
    </source>
</evidence>
<evidence type="ECO:0000256" key="1">
    <source>
        <dbReference type="ARBA" id="ARBA00004214"/>
    </source>
</evidence>
<keyword evidence="7" id="KW-0963">Cytoplasm</keyword>
<dbReference type="InterPro" id="IPR042277">
    <property type="entry name" value="IST1-like"/>
</dbReference>
<keyword evidence="13" id="KW-0968">Cytoplasmic vesicle</keyword>
<feature type="compositionally biased region" description="Polar residues" evidence="18">
    <location>
        <begin position="234"/>
        <end position="246"/>
    </location>
</feature>
<dbReference type="Gene3D" id="1.20.1260.60">
    <property type="entry name" value="Vacuolar protein sorting-associated protein Ist1"/>
    <property type="match status" value="1"/>
</dbReference>
<evidence type="ECO:0000256" key="3">
    <source>
        <dbReference type="ARBA" id="ARBA00004300"/>
    </source>
</evidence>
<protein>
    <recommendedName>
        <fullName evidence="6">IST1 homolog</fullName>
    </recommendedName>
    <alternativeName>
        <fullName evidence="14">Charged multivesicular body protein 8</fullName>
    </alternativeName>
</protein>
<evidence type="ECO:0000256" key="16">
    <source>
        <dbReference type="ARBA" id="ARBA00046920"/>
    </source>
</evidence>
<reference evidence="20" key="1">
    <citation type="submission" date="2025-04" db="UniProtKB">
        <authorList>
            <consortium name="RefSeq"/>
        </authorList>
    </citation>
    <scope>IDENTIFICATION</scope>
    <source>
        <tissue evidence="21">Thorax and Abdomen</tissue>
        <tissue evidence="20">Whole body</tissue>
    </source>
</reference>
<accession>A0A6J0BFI5</accession>
<comment type="similarity">
    <text evidence="5">Belongs to the IST1 family.</text>
</comment>
<feature type="coiled-coil region" evidence="17">
    <location>
        <begin position="8"/>
        <end position="42"/>
    </location>
</feature>
<evidence type="ECO:0000256" key="2">
    <source>
        <dbReference type="ARBA" id="ARBA00004259"/>
    </source>
</evidence>
<dbReference type="GO" id="GO:0031410">
    <property type="term" value="C:cytoplasmic vesicle"/>
    <property type="evidence" value="ECO:0007669"/>
    <property type="project" value="UniProtKB-SubCell"/>
</dbReference>
<dbReference type="GO" id="GO:0030496">
    <property type="term" value="C:midbody"/>
    <property type="evidence" value="ECO:0007669"/>
    <property type="project" value="UniProtKB-SubCell"/>
</dbReference>
<evidence type="ECO:0000256" key="17">
    <source>
        <dbReference type="SAM" id="Coils"/>
    </source>
</evidence>
<dbReference type="GO" id="GO:0005813">
    <property type="term" value="C:centrosome"/>
    <property type="evidence" value="ECO:0007669"/>
    <property type="project" value="UniProtKB-SubCell"/>
</dbReference>
<gene>
    <name evidence="20 21" type="primary">LOC107219795</name>
</gene>
<comment type="subunit">
    <text evidence="16">Interacts with CHMP1A, CHMP1B, VPS4A and VTA1. Interacts with SPAST, STAMBP, and USP8. May interact with VPS37B. May associate with the ESCRT-I complex. Interacts with MITD1, in competition with VSP4. Interacts with SPART (via MIT domain); leading to the recruitment of SPART to midbodies. Interacts with SPAST.</text>
</comment>
<comment type="function">
    <text evidence="15">ESCRT-III-like protein involved in cytokinesis, nuclear envelope reassembly and endosomal tubulation. Is required for efficient abscission during cytokinesis. Involved in recruiting VPS4A and/or VPS4B to the midbody of dividing cells. During late anaphase, involved in nuclear envelope reassembly and mitotic spindle disassembly together with the ESCRT-III complex: IST1 acts by mediating the recruitment of SPAST to the nuclear membrane, leading to microtubule severing. Recruited to the reforming nuclear envelope (NE) during anaphase by LEMD2. Regulates early endosomal tubulation together with the ESCRT-III complex by mediating the recruitment of SPAST.</text>
</comment>
<evidence type="ECO:0000256" key="6">
    <source>
        <dbReference type="ARBA" id="ARBA00014513"/>
    </source>
</evidence>
<evidence type="ECO:0000256" key="4">
    <source>
        <dbReference type="ARBA" id="ARBA00004541"/>
    </source>
</evidence>
<evidence type="ECO:0000256" key="11">
    <source>
        <dbReference type="ARBA" id="ARBA00023242"/>
    </source>
</evidence>
<dbReference type="AlphaFoldDB" id="A0A6J0BFI5"/>
<evidence type="ECO:0000256" key="7">
    <source>
        <dbReference type="ARBA" id="ARBA00022490"/>
    </source>
</evidence>
<organism evidence="19 20">
    <name type="scientific">Neodiprion lecontei</name>
    <name type="common">Redheaded pine sawfly</name>
    <dbReference type="NCBI Taxonomy" id="441921"/>
    <lineage>
        <taxon>Eukaryota</taxon>
        <taxon>Metazoa</taxon>
        <taxon>Ecdysozoa</taxon>
        <taxon>Arthropoda</taxon>
        <taxon>Hexapoda</taxon>
        <taxon>Insecta</taxon>
        <taxon>Pterygota</taxon>
        <taxon>Neoptera</taxon>
        <taxon>Endopterygota</taxon>
        <taxon>Hymenoptera</taxon>
        <taxon>Tenthredinoidea</taxon>
        <taxon>Diprionidae</taxon>
        <taxon>Diprioninae</taxon>
        <taxon>Neodiprion</taxon>
    </lineage>
</organism>
<evidence type="ECO:0000313" key="20">
    <source>
        <dbReference type="RefSeq" id="XP_015513619.1"/>
    </source>
</evidence>
<dbReference type="OrthoDB" id="29853at2759"/>
<name>A0A6J0BFI5_NEOLC</name>
<feature type="compositionally biased region" description="Polar residues" evidence="18">
    <location>
        <begin position="335"/>
        <end position="344"/>
    </location>
</feature>
<keyword evidence="19" id="KW-1185">Reference proteome</keyword>
<evidence type="ECO:0000313" key="21">
    <source>
        <dbReference type="RefSeq" id="XP_046589083.1"/>
    </source>
</evidence>
<dbReference type="Pfam" id="PF03398">
    <property type="entry name" value="Ist1"/>
    <property type="match status" value="1"/>
</dbReference>
<keyword evidence="12" id="KW-0131">Cell cycle</keyword>
<dbReference type="InParanoid" id="A0A6J0BFI5"/>
<feature type="region of interest" description="Disordered" evidence="18">
    <location>
        <begin position="225"/>
        <end position="266"/>
    </location>
</feature>
<dbReference type="GeneID" id="107219795"/>
<evidence type="ECO:0000256" key="5">
    <source>
        <dbReference type="ARBA" id="ARBA00005536"/>
    </source>
</evidence>
<evidence type="ECO:0000256" key="8">
    <source>
        <dbReference type="ARBA" id="ARBA00022553"/>
    </source>
</evidence>
<dbReference type="FunCoup" id="A0A6J0BFI5">
    <property type="interactions" value="1503"/>
</dbReference>
<proteinExistence type="inferred from homology"/>
<dbReference type="PANTHER" id="PTHR12161:SF5">
    <property type="entry name" value="IST1 HOMOLOG"/>
    <property type="match status" value="1"/>
</dbReference>
<evidence type="ECO:0000256" key="18">
    <source>
        <dbReference type="SAM" id="MobiDB-lite"/>
    </source>
</evidence>
<feature type="region of interest" description="Disordered" evidence="18">
    <location>
        <begin position="279"/>
        <end position="350"/>
    </location>
</feature>
<sequence>MFSSGPNYTKLKTNLRLAINRLKLLEKKKTELAQKARKEIADYIGAGKVERAKIRVEHIIREDYMVEAMELLEMYCDLLLARFGLIQQMKNLDEGLAEAISTIIWAAPRIQTDVQEMKVIADILTAKYGRQYTDACREEAVQSISEKLKHKMSVQSPSKLLVEKYLIEIANNYNVAYEPDPQVMAEGQDALLIDIGNNAGELPNNLDLASGGYHPPQPVGFVGYPQPPILPNPEGSNNASVNQNDNPPVGFVSPVVPPATDKDQNTAFNPAAFSYNIPLDNSNKHHPSHEDLPPPYGSFPPDLNKQSDQKPKPQPRSKMPMNDFKLPDLPVVPTENDQPPGSSNDDIDFDDLTKRFEELKKRK</sequence>
<dbReference type="PANTHER" id="PTHR12161">
    <property type="entry name" value="IST1 FAMILY MEMBER"/>
    <property type="match status" value="1"/>
</dbReference>
<dbReference type="CTD" id="9798"/>
<dbReference type="Proteomes" id="UP000829291">
    <property type="component" value="Chromosome 2"/>
</dbReference>
<dbReference type="RefSeq" id="XP_015513619.1">
    <property type="nucleotide sequence ID" value="XM_015658133.1"/>
</dbReference>
<evidence type="ECO:0000256" key="10">
    <source>
        <dbReference type="ARBA" id="ARBA00023212"/>
    </source>
</evidence>
<evidence type="ECO:0000256" key="12">
    <source>
        <dbReference type="ARBA" id="ARBA00023306"/>
    </source>
</evidence>
<keyword evidence="9" id="KW-0132">Cell division</keyword>
<evidence type="ECO:0000256" key="9">
    <source>
        <dbReference type="ARBA" id="ARBA00022618"/>
    </source>
</evidence>